<organism evidence="8 9">
    <name type="scientific">Roseivirga misakiensis</name>
    <dbReference type="NCBI Taxonomy" id="1563681"/>
    <lineage>
        <taxon>Bacteria</taxon>
        <taxon>Pseudomonadati</taxon>
        <taxon>Bacteroidota</taxon>
        <taxon>Cytophagia</taxon>
        <taxon>Cytophagales</taxon>
        <taxon>Roseivirgaceae</taxon>
        <taxon>Roseivirga</taxon>
    </lineage>
</organism>
<evidence type="ECO:0000256" key="4">
    <source>
        <dbReference type="ARBA" id="ARBA00022989"/>
    </source>
</evidence>
<comment type="subcellular location">
    <subcellularLocation>
        <location evidence="1">Cell membrane</location>
        <topology evidence="1">Multi-pass membrane protein</topology>
    </subcellularLocation>
</comment>
<dbReference type="Proteomes" id="UP000095552">
    <property type="component" value="Unassembled WGS sequence"/>
</dbReference>
<keyword evidence="3 6" id="KW-0812">Transmembrane</keyword>
<dbReference type="NCBIfam" id="TIGR03954">
    <property type="entry name" value="integ_memb_HG"/>
    <property type="match status" value="1"/>
</dbReference>
<dbReference type="GO" id="GO:0005886">
    <property type="term" value="C:plasma membrane"/>
    <property type="evidence" value="ECO:0007669"/>
    <property type="project" value="UniProtKB-SubCell"/>
</dbReference>
<dbReference type="PANTHER" id="PTHR40077:SF1">
    <property type="entry name" value="MEMBRANE PROTEIN"/>
    <property type="match status" value="1"/>
</dbReference>
<dbReference type="InterPro" id="IPR023845">
    <property type="entry name" value="DUF3817_TM"/>
</dbReference>
<evidence type="ECO:0000256" key="6">
    <source>
        <dbReference type="SAM" id="Phobius"/>
    </source>
</evidence>
<keyword evidence="2" id="KW-1003">Cell membrane</keyword>
<comment type="caution">
    <text evidence="8">The sequence shown here is derived from an EMBL/GenBank/DDBJ whole genome shotgun (WGS) entry which is preliminary data.</text>
</comment>
<keyword evidence="4 6" id="KW-1133">Transmembrane helix</keyword>
<evidence type="ECO:0000256" key="1">
    <source>
        <dbReference type="ARBA" id="ARBA00004651"/>
    </source>
</evidence>
<evidence type="ECO:0000313" key="8">
    <source>
        <dbReference type="EMBL" id="OEK04977.1"/>
    </source>
</evidence>
<feature type="domain" description="DUF3817" evidence="7">
    <location>
        <begin position="9"/>
        <end position="95"/>
    </location>
</feature>
<dbReference type="OrthoDB" id="1121311at2"/>
<dbReference type="RefSeq" id="WP_069836481.1">
    <property type="nucleotide sequence ID" value="NZ_MDGQ01000005.1"/>
</dbReference>
<evidence type="ECO:0000259" key="7">
    <source>
        <dbReference type="Pfam" id="PF12823"/>
    </source>
</evidence>
<keyword evidence="9" id="KW-1185">Reference proteome</keyword>
<evidence type="ECO:0000256" key="2">
    <source>
        <dbReference type="ARBA" id="ARBA00022475"/>
    </source>
</evidence>
<dbReference type="STRING" id="1563681.BFP71_16250"/>
<evidence type="ECO:0000256" key="3">
    <source>
        <dbReference type="ARBA" id="ARBA00022692"/>
    </source>
</evidence>
<reference evidence="8 9" key="1">
    <citation type="submission" date="2016-08" db="EMBL/GenBank/DDBJ databases">
        <title>Draft genome of Fabibacter sp. strain SK-8.</title>
        <authorList>
            <person name="Wong S.-K."/>
            <person name="Hamasaki K."/>
            <person name="Yoshizawa S."/>
        </authorList>
    </citation>
    <scope>NUCLEOTIDE SEQUENCE [LARGE SCALE GENOMIC DNA]</scope>
    <source>
        <strain evidence="8 9">SK-8</strain>
    </source>
</reference>
<dbReference type="AlphaFoldDB" id="A0A1E5T0Z3"/>
<evidence type="ECO:0000256" key="5">
    <source>
        <dbReference type="ARBA" id="ARBA00023136"/>
    </source>
</evidence>
<feature type="transmembrane region" description="Helical" evidence="6">
    <location>
        <begin position="20"/>
        <end position="37"/>
    </location>
</feature>
<evidence type="ECO:0000313" key="9">
    <source>
        <dbReference type="Proteomes" id="UP000095552"/>
    </source>
</evidence>
<dbReference type="PANTHER" id="PTHR40077">
    <property type="entry name" value="MEMBRANE PROTEIN-RELATED"/>
    <property type="match status" value="1"/>
</dbReference>
<protein>
    <recommendedName>
        <fullName evidence="7">DUF3817 domain-containing protein</fullName>
    </recommendedName>
</protein>
<gene>
    <name evidence="8" type="ORF">BFP71_16250</name>
</gene>
<proteinExistence type="predicted"/>
<feature type="transmembrane region" description="Helical" evidence="6">
    <location>
        <begin position="70"/>
        <end position="91"/>
    </location>
</feature>
<name>A0A1E5T0Z3_9BACT</name>
<accession>A0A1E5T0Z3</accession>
<dbReference type="Pfam" id="PF12823">
    <property type="entry name" value="DUF3817"/>
    <property type="match status" value="1"/>
</dbReference>
<feature type="transmembrane region" description="Helical" evidence="6">
    <location>
        <begin position="44"/>
        <end position="64"/>
    </location>
</feature>
<keyword evidence="5 6" id="KW-0472">Membrane</keyword>
<dbReference type="EMBL" id="MDGQ01000005">
    <property type="protein sequence ID" value="OEK04977.1"/>
    <property type="molecule type" value="Genomic_DNA"/>
</dbReference>
<sequence length="100" mass="11317">MPLSPTKSLKILRILALWEGFSYLLLVGICMPLKYIFNIPEPTYPVGLAHGVLFVSYCILVLVVTLQYKWSFKTMFLAGIASLLPFGTFVADKRIFSQQK</sequence>